<keyword evidence="5" id="KW-0028">Amino-acid biosynthesis</keyword>
<evidence type="ECO:0000256" key="2">
    <source>
        <dbReference type="ARBA" id="ARBA00007370"/>
    </source>
</evidence>
<dbReference type="RefSeq" id="XP_056036870.1">
    <property type="nucleotide sequence ID" value="XM_056179839.1"/>
</dbReference>
<dbReference type="GeneID" id="80874528"/>
<evidence type="ECO:0000256" key="10">
    <source>
        <dbReference type="ARBA" id="ARBA00022840"/>
    </source>
</evidence>
<protein>
    <recommendedName>
        <fullName evidence="4">Homoserine kinase</fullName>
        <ecNumber evidence="3">2.7.1.39</ecNumber>
    </recommendedName>
</protein>
<keyword evidence="9 14" id="KW-0418">Kinase</keyword>
<dbReference type="PROSITE" id="PS00627">
    <property type="entry name" value="GHMP_KINASES_ATP"/>
    <property type="match status" value="1"/>
</dbReference>
<dbReference type="PIRSF" id="PIRSF000676">
    <property type="entry name" value="Homoser_kin"/>
    <property type="match status" value="1"/>
</dbReference>
<dbReference type="EMBL" id="CP115611">
    <property type="protein sequence ID" value="WBW72627.1"/>
    <property type="molecule type" value="Genomic_DNA"/>
</dbReference>
<dbReference type="GO" id="GO:0004413">
    <property type="term" value="F:homoserine kinase activity"/>
    <property type="evidence" value="ECO:0007669"/>
    <property type="project" value="UniProtKB-EC"/>
</dbReference>
<evidence type="ECO:0000256" key="4">
    <source>
        <dbReference type="ARBA" id="ARBA00017858"/>
    </source>
</evidence>
<dbReference type="InterPro" id="IPR000870">
    <property type="entry name" value="Homoserine_kinase"/>
</dbReference>
<comment type="catalytic activity">
    <reaction evidence="11">
        <text>L-homoserine + ATP = O-phospho-L-homoserine + ADP + H(+)</text>
        <dbReference type="Rhea" id="RHEA:13985"/>
        <dbReference type="ChEBI" id="CHEBI:15378"/>
        <dbReference type="ChEBI" id="CHEBI:30616"/>
        <dbReference type="ChEBI" id="CHEBI:57476"/>
        <dbReference type="ChEBI" id="CHEBI:57590"/>
        <dbReference type="ChEBI" id="CHEBI:456216"/>
        <dbReference type="EC" id="2.7.1.39"/>
    </reaction>
    <physiologicalReaction direction="left-to-right" evidence="11">
        <dbReference type="Rhea" id="RHEA:13986"/>
    </physiologicalReaction>
</comment>
<dbReference type="Gene3D" id="3.30.70.890">
    <property type="entry name" value="GHMP kinase, C-terminal domain"/>
    <property type="match status" value="1"/>
</dbReference>
<accession>A0AAE9WCE7</accession>
<evidence type="ECO:0000313" key="14">
    <source>
        <dbReference type="EMBL" id="WBW72627.1"/>
    </source>
</evidence>
<dbReference type="PANTHER" id="PTHR20861:SF1">
    <property type="entry name" value="HOMOSERINE KINASE"/>
    <property type="match status" value="1"/>
</dbReference>
<evidence type="ECO:0000256" key="1">
    <source>
        <dbReference type="ARBA" id="ARBA00005015"/>
    </source>
</evidence>
<dbReference type="SUPFAM" id="SSF55060">
    <property type="entry name" value="GHMP Kinase, C-terminal domain"/>
    <property type="match status" value="1"/>
</dbReference>
<dbReference type="SUPFAM" id="SSF54211">
    <property type="entry name" value="Ribosomal protein S5 domain 2-like"/>
    <property type="match status" value="1"/>
</dbReference>
<dbReference type="NCBIfam" id="TIGR00191">
    <property type="entry name" value="thrB"/>
    <property type="match status" value="1"/>
</dbReference>
<dbReference type="InterPro" id="IPR006203">
    <property type="entry name" value="GHMP_knse_ATP-bd_CS"/>
</dbReference>
<dbReference type="EC" id="2.7.1.39" evidence="3"/>
<dbReference type="AlphaFoldDB" id="A0AAE9WCE7"/>
<feature type="domain" description="GHMP kinase N-terminal" evidence="13">
    <location>
        <begin position="62"/>
        <end position="146"/>
    </location>
</feature>
<evidence type="ECO:0000313" key="15">
    <source>
        <dbReference type="Proteomes" id="UP001212411"/>
    </source>
</evidence>
<dbReference type="InterPro" id="IPR036554">
    <property type="entry name" value="GHMP_kinase_C_sf"/>
</dbReference>
<evidence type="ECO:0000256" key="8">
    <source>
        <dbReference type="ARBA" id="ARBA00022741"/>
    </source>
</evidence>
<dbReference type="PANTHER" id="PTHR20861">
    <property type="entry name" value="HOMOSERINE/4-DIPHOSPHOCYTIDYL-2-C-METHYL-D-ERYTHRITOL KINASE"/>
    <property type="match status" value="1"/>
</dbReference>
<dbReference type="PRINTS" id="PR00958">
    <property type="entry name" value="HOMSERKINASE"/>
</dbReference>
<keyword evidence="10" id="KW-0067">ATP-binding</keyword>
<keyword evidence="6" id="KW-0808">Transferase</keyword>
<dbReference type="FunFam" id="3.30.230.10:FF:000068">
    <property type="entry name" value="Homoserine kinase"/>
    <property type="match status" value="1"/>
</dbReference>
<dbReference type="GO" id="GO:0005524">
    <property type="term" value="F:ATP binding"/>
    <property type="evidence" value="ECO:0007669"/>
    <property type="project" value="UniProtKB-KW"/>
</dbReference>
<proteinExistence type="inferred from homology"/>
<evidence type="ECO:0000256" key="9">
    <source>
        <dbReference type="ARBA" id="ARBA00022777"/>
    </source>
</evidence>
<dbReference type="Pfam" id="PF00288">
    <property type="entry name" value="GHMP_kinases_N"/>
    <property type="match status" value="1"/>
</dbReference>
<dbReference type="HAMAP" id="MF_00384">
    <property type="entry name" value="Homoser_kinase"/>
    <property type="match status" value="1"/>
</dbReference>
<dbReference type="InterPro" id="IPR020568">
    <property type="entry name" value="Ribosomal_Su5_D2-typ_SF"/>
</dbReference>
<evidence type="ECO:0000256" key="12">
    <source>
        <dbReference type="ARBA" id="ARBA00054121"/>
    </source>
</evidence>
<organism evidence="14 15">
    <name type="scientific">Schizosaccharomyces osmophilus</name>
    <dbReference type="NCBI Taxonomy" id="2545709"/>
    <lineage>
        <taxon>Eukaryota</taxon>
        <taxon>Fungi</taxon>
        <taxon>Dikarya</taxon>
        <taxon>Ascomycota</taxon>
        <taxon>Taphrinomycotina</taxon>
        <taxon>Schizosaccharomycetes</taxon>
        <taxon>Schizosaccharomycetales</taxon>
        <taxon>Schizosaccharomycetaceae</taxon>
        <taxon>Schizosaccharomyces</taxon>
    </lineage>
</organism>
<reference evidence="14 15" key="1">
    <citation type="journal article" date="2023" name="G3 (Bethesda)">
        <title>A high-quality reference genome for the fission yeast Schizosaccharomyces osmophilus.</title>
        <authorList>
            <person name="Jia G.S."/>
            <person name="Zhang W.C."/>
            <person name="Liang Y."/>
            <person name="Liu X.H."/>
            <person name="Rhind N."/>
            <person name="Pidoux A."/>
            <person name="Brysch-Herzberg M."/>
            <person name="Du L.L."/>
        </authorList>
    </citation>
    <scope>NUCLEOTIDE SEQUENCE [LARGE SCALE GENOMIC DNA]</scope>
    <source>
        <strain evidence="14 15">CBS 15793</strain>
    </source>
</reference>
<keyword evidence="8" id="KW-0547">Nucleotide-binding</keyword>
<dbReference type="InterPro" id="IPR006204">
    <property type="entry name" value="GHMP_kinase_N_dom"/>
</dbReference>
<evidence type="ECO:0000256" key="11">
    <source>
        <dbReference type="ARBA" id="ARBA00049913"/>
    </source>
</evidence>
<comment type="similarity">
    <text evidence="2">Belongs to the GHMP kinase family. Homoserine kinase subfamily.</text>
</comment>
<evidence type="ECO:0000256" key="7">
    <source>
        <dbReference type="ARBA" id="ARBA00022697"/>
    </source>
</evidence>
<keyword evidence="7" id="KW-0791">Threonine biosynthesis</keyword>
<dbReference type="InterPro" id="IPR014721">
    <property type="entry name" value="Ribsml_uS5_D2-typ_fold_subgr"/>
</dbReference>
<evidence type="ECO:0000256" key="3">
    <source>
        <dbReference type="ARBA" id="ARBA00012078"/>
    </source>
</evidence>
<keyword evidence="15" id="KW-1185">Reference proteome</keyword>
<evidence type="ECO:0000259" key="13">
    <source>
        <dbReference type="Pfam" id="PF00288"/>
    </source>
</evidence>
<name>A0AAE9WCE7_9SCHI</name>
<dbReference type="GO" id="GO:0009088">
    <property type="term" value="P:threonine biosynthetic process"/>
    <property type="evidence" value="ECO:0007669"/>
    <property type="project" value="UniProtKB-KW"/>
</dbReference>
<gene>
    <name evidence="14" type="primary">thr1</name>
    <name evidence="14" type="ORF">SOMG_01046</name>
</gene>
<evidence type="ECO:0000256" key="5">
    <source>
        <dbReference type="ARBA" id="ARBA00022605"/>
    </source>
</evidence>
<evidence type="ECO:0000256" key="6">
    <source>
        <dbReference type="ARBA" id="ARBA00022679"/>
    </source>
</evidence>
<dbReference type="KEGG" id="som:SOMG_01046"/>
<dbReference type="Proteomes" id="UP001212411">
    <property type="component" value="Chromosome 1"/>
</dbReference>
<sequence>MHQYQIKVPASSANIGPGFDVLGMSLEVYMTLDVQVSDEKGHCVLSYEGDGAEEVPLDIHKNMITQTALYVLRCHNIHEFPSATKIHVKNPIPLGRGMGSSGSAAIAGVVLANELAHLQLSKLQMMDYVLMIERHPDNVMASMMGGFVGSFLRELSDTEKEAMLPSASDLLTNKGFSRPPVNMGRYTTLPWAPELKALVVIPQFHLSTSKARSVLPSSYTKPDVIYNLQRLALLTTALGQTPVNHQLIHEVMKDKVHQPYRSQLIPGLQTILAQMTPESQPGLCGICLSGAGPTILSLATDHYEEIAQTMVNIFRQNNVECSYLVLSPAFEGASVSY</sequence>
<dbReference type="Gene3D" id="3.30.230.10">
    <property type="match status" value="1"/>
</dbReference>
<comment type="pathway">
    <text evidence="1">Amino-acid biosynthesis; L-threonine biosynthesis; L-threonine from L-aspartate: step 4/5.</text>
</comment>
<comment type="function">
    <text evidence="12">Commits homoserine to the threonine biosynthesis pathway by catalyzing its O-phosphorylation.</text>
</comment>